<sequence length="217" mass="23080">MAIEPPSPSPSPKLKVLRLTLWSLVGLAAIAFAWLLLVRPDAPTVTSRADPGMPGFSLGGPFTLTGSDGKPFVSDKALKGRPYAMFFGFTHCPDVCPNTLGKLAKLRRELGKGDRAFDIVFVSVDPARDTPKVVGDYVGLFGTPIIGLTGSEAEVAAVARQHAIYSAKVPNKEAEGGYTVDHGSQVLLFGRDGKFVSTIAQEESEAPALDKLRRITA</sequence>
<feature type="domain" description="Thioredoxin" evidence="4">
    <location>
        <begin position="53"/>
        <end position="217"/>
    </location>
</feature>
<dbReference type="Gene3D" id="3.40.30.10">
    <property type="entry name" value="Glutaredoxin"/>
    <property type="match status" value="1"/>
</dbReference>
<dbReference type="InterPro" id="IPR036249">
    <property type="entry name" value="Thioredoxin-like_sf"/>
</dbReference>
<reference evidence="6" key="1">
    <citation type="journal article" date="2019" name="Int. J. Syst. Evol. Microbiol.">
        <title>The Global Catalogue of Microorganisms (GCM) 10K type strain sequencing project: providing services to taxonomists for standard genome sequencing and annotation.</title>
        <authorList>
            <consortium name="The Broad Institute Genomics Platform"/>
            <consortium name="The Broad Institute Genome Sequencing Center for Infectious Disease"/>
            <person name="Wu L."/>
            <person name="Ma J."/>
        </authorList>
    </citation>
    <scope>NUCLEOTIDE SEQUENCE [LARGE SCALE GENOMIC DNA]</scope>
    <source>
        <strain evidence="6">JCM 16603</strain>
    </source>
</reference>
<dbReference type="PANTHER" id="PTHR12151:SF25">
    <property type="entry name" value="LINALOOL DEHYDRATASE_ISOMERASE DOMAIN-CONTAINING PROTEIN"/>
    <property type="match status" value="1"/>
</dbReference>
<dbReference type="InterPro" id="IPR003782">
    <property type="entry name" value="SCO1/SenC"/>
</dbReference>
<dbReference type="SUPFAM" id="SSF52833">
    <property type="entry name" value="Thioredoxin-like"/>
    <property type="match status" value="1"/>
</dbReference>
<evidence type="ECO:0000256" key="3">
    <source>
        <dbReference type="SAM" id="Phobius"/>
    </source>
</evidence>
<accession>A0ABP7S4Z7</accession>
<dbReference type="CDD" id="cd02968">
    <property type="entry name" value="SCO"/>
    <property type="match status" value="1"/>
</dbReference>
<evidence type="ECO:0000313" key="5">
    <source>
        <dbReference type="EMBL" id="GAA4006622.1"/>
    </source>
</evidence>
<keyword evidence="2" id="KW-0186">Copper</keyword>
<protein>
    <recommendedName>
        <fullName evidence="4">Thioredoxin domain-containing protein</fullName>
    </recommendedName>
</protein>
<dbReference type="PANTHER" id="PTHR12151">
    <property type="entry name" value="ELECTRON TRANSPORT PROTIN SCO1/SENC FAMILY MEMBER"/>
    <property type="match status" value="1"/>
</dbReference>
<evidence type="ECO:0000256" key="1">
    <source>
        <dbReference type="ARBA" id="ARBA00010996"/>
    </source>
</evidence>
<dbReference type="InterPro" id="IPR013766">
    <property type="entry name" value="Thioredoxin_domain"/>
</dbReference>
<dbReference type="EMBL" id="BAAAZD010000002">
    <property type="protein sequence ID" value="GAA4006622.1"/>
    <property type="molecule type" value="Genomic_DNA"/>
</dbReference>
<keyword evidence="3" id="KW-0472">Membrane</keyword>
<proteinExistence type="inferred from homology"/>
<evidence type="ECO:0000259" key="4">
    <source>
        <dbReference type="PROSITE" id="PS51352"/>
    </source>
</evidence>
<organism evidence="5 6">
    <name type="scientific">Sphingomonas humi</name>
    <dbReference type="NCBI Taxonomy" id="335630"/>
    <lineage>
        <taxon>Bacteria</taxon>
        <taxon>Pseudomonadati</taxon>
        <taxon>Pseudomonadota</taxon>
        <taxon>Alphaproteobacteria</taxon>
        <taxon>Sphingomonadales</taxon>
        <taxon>Sphingomonadaceae</taxon>
        <taxon>Sphingomonas</taxon>
    </lineage>
</organism>
<dbReference type="RefSeq" id="WP_344710065.1">
    <property type="nucleotide sequence ID" value="NZ_BAAAZD010000002.1"/>
</dbReference>
<dbReference type="Pfam" id="PF02630">
    <property type="entry name" value="SCO1-SenC"/>
    <property type="match status" value="1"/>
</dbReference>
<evidence type="ECO:0000256" key="2">
    <source>
        <dbReference type="ARBA" id="ARBA00023008"/>
    </source>
</evidence>
<dbReference type="Proteomes" id="UP001501310">
    <property type="component" value="Unassembled WGS sequence"/>
</dbReference>
<evidence type="ECO:0000313" key="6">
    <source>
        <dbReference type="Proteomes" id="UP001501310"/>
    </source>
</evidence>
<feature type="transmembrane region" description="Helical" evidence="3">
    <location>
        <begin position="20"/>
        <end position="38"/>
    </location>
</feature>
<keyword evidence="3" id="KW-1133">Transmembrane helix</keyword>
<keyword evidence="6" id="KW-1185">Reference proteome</keyword>
<name>A0ABP7S4Z7_9SPHN</name>
<keyword evidence="3" id="KW-0812">Transmembrane</keyword>
<comment type="caution">
    <text evidence="5">The sequence shown here is derived from an EMBL/GenBank/DDBJ whole genome shotgun (WGS) entry which is preliminary data.</text>
</comment>
<comment type="similarity">
    <text evidence="1">Belongs to the SCO1/2 family.</text>
</comment>
<dbReference type="PROSITE" id="PS51352">
    <property type="entry name" value="THIOREDOXIN_2"/>
    <property type="match status" value="1"/>
</dbReference>
<gene>
    <name evidence="5" type="ORF">GCM10022211_19370</name>
</gene>